<reference evidence="1 2" key="1">
    <citation type="journal article" date="2008" name="ISME J.">
        <title>Comparative genomics of two ecotypes of the marine planktonic copiotroph Alteromonas macleodii suggests alternative lifestyles associated with different kinds of particulate organic matter.</title>
        <authorList>
            <person name="Ivars-Martinez E."/>
            <person name="Martin-Cuadrado A.B."/>
            <person name="D'Auria G."/>
            <person name="Mira A."/>
            <person name="Ferriera S."/>
            <person name="Johnson J."/>
            <person name="Friedman R."/>
            <person name="Rodriguez-Valera F."/>
        </authorList>
    </citation>
    <scope>NUCLEOTIDE SEQUENCE [LARGE SCALE GENOMIC DNA]</scope>
    <source>
        <strain evidence="2">DSM 17117 / CIP 110805 / LMG 28347 / Deep ecotype</strain>
    </source>
</reference>
<dbReference type="AlphaFoldDB" id="T2DM76"/>
<sequence>MTGDSNSKRCLFNALNLEHSSVDTGVRTKSITNVAIRTGVAISKGVSNLRK</sequence>
<name>T2DM76_ALTMD</name>
<protein>
    <submittedName>
        <fullName evidence="1">Uncharacterized protein</fullName>
    </submittedName>
</protein>
<proteinExistence type="predicted"/>
<gene>
    <name evidence="1" type="ORF">MADE_000001020815</name>
</gene>
<dbReference type="Proteomes" id="UP000001870">
    <property type="component" value="Chromosome"/>
</dbReference>
<evidence type="ECO:0000313" key="2">
    <source>
        <dbReference type="Proteomes" id="UP000001870"/>
    </source>
</evidence>
<dbReference type="EMBL" id="CP001103">
    <property type="protein sequence ID" value="AGV53989.1"/>
    <property type="molecule type" value="Genomic_DNA"/>
</dbReference>
<organism evidence="1 2">
    <name type="scientific">Alteromonas mediterranea (strain DSM 17117 / CIP 110805 / LMG 28347 / Deep ecotype)</name>
    <dbReference type="NCBI Taxonomy" id="1774373"/>
    <lineage>
        <taxon>Bacteria</taxon>
        <taxon>Pseudomonadati</taxon>
        <taxon>Pseudomonadota</taxon>
        <taxon>Gammaproteobacteria</taxon>
        <taxon>Alteromonadales</taxon>
        <taxon>Alteromonadaceae</taxon>
        <taxon>Alteromonas/Salinimonas group</taxon>
        <taxon>Alteromonas</taxon>
    </lineage>
</organism>
<dbReference type="KEGG" id="amc:MADE_000001020815"/>
<accession>T2DM76</accession>
<reference evidence="1 2" key="2">
    <citation type="journal article" date="2015" name="Antonie Van Leeuwenhoek">
        <title>Ecophysiological diversity of a novel member of the genus Alteromonas, and description of Alteromonas mediterranea sp. nov.</title>
        <authorList>
            <person name="Ivanova E.P."/>
            <person name="Lopez-Perez M."/>
            <person name="Zabalos M."/>
            <person name="Nguyen S.H."/>
            <person name="Webb H.K."/>
            <person name="Ryan J."/>
            <person name="Lagutin K."/>
            <person name="Vyssotski M."/>
            <person name="Crawford R.J."/>
            <person name="Rodriguez-Valera F."/>
        </authorList>
    </citation>
    <scope>NUCLEOTIDE SEQUENCE [LARGE SCALE GENOMIC DNA]</scope>
    <source>
        <strain evidence="2">DSM 17117 / CIP 110805 / LMG 28347 / Deep ecotype</strain>
    </source>
</reference>
<dbReference type="HOGENOM" id="CLU_3094835_0_0_6"/>
<keyword evidence="2" id="KW-1185">Reference proteome</keyword>
<evidence type="ECO:0000313" key="1">
    <source>
        <dbReference type="EMBL" id="AGV53989.1"/>
    </source>
</evidence>